<sequence length="98" mass="10989">MLVYKHQLDNPVQPAGQSIGQTGPVKNGGTQYLGKATSKSASTGKFDHRDNSRNHHHSTGLEVRALARYQLPTQITEFLKPNISRRLFQKRIPQTKPL</sequence>
<gene>
    <name evidence="2" type="ORF">PCANC_09589</name>
</gene>
<dbReference type="EMBL" id="PGCJ01000116">
    <property type="protein sequence ID" value="PLW46733.1"/>
    <property type="molecule type" value="Genomic_DNA"/>
</dbReference>
<keyword evidence="3" id="KW-1185">Reference proteome</keyword>
<evidence type="ECO:0000313" key="3">
    <source>
        <dbReference type="Proteomes" id="UP000235388"/>
    </source>
</evidence>
<dbReference type="Proteomes" id="UP000235388">
    <property type="component" value="Unassembled WGS sequence"/>
</dbReference>
<feature type="region of interest" description="Disordered" evidence="1">
    <location>
        <begin position="1"/>
        <end position="60"/>
    </location>
</feature>
<evidence type="ECO:0000313" key="2">
    <source>
        <dbReference type="EMBL" id="PLW46733.1"/>
    </source>
</evidence>
<comment type="caution">
    <text evidence="2">The sequence shown here is derived from an EMBL/GenBank/DDBJ whole genome shotgun (WGS) entry which is preliminary data.</text>
</comment>
<reference evidence="2 3" key="1">
    <citation type="submission" date="2017-11" db="EMBL/GenBank/DDBJ databases">
        <title>De novo assembly and phasing of dikaryotic genomes from two isolates of Puccinia coronata f. sp. avenae, the causal agent of oat crown rust.</title>
        <authorList>
            <person name="Miller M.E."/>
            <person name="Zhang Y."/>
            <person name="Omidvar V."/>
            <person name="Sperschneider J."/>
            <person name="Schwessinger B."/>
            <person name="Raley C."/>
            <person name="Palmer J.M."/>
            <person name="Garnica D."/>
            <person name="Upadhyaya N."/>
            <person name="Rathjen J."/>
            <person name="Taylor J.M."/>
            <person name="Park R.F."/>
            <person name="Dodds P.N."/>
            <person name="Hirsch C.D."/>
            <person name="Kianian S.F."/>
            <person name="Figueroa M."/>
        </authorList>
    </citation>
    <scope>NUCLEOTIDE SEQUENCE [LARGE SCALE GENOMIC DNA]</scope>
    <source>
        <strain evidence="2">12NC29</strain>
    </source>
</reference>
<accession>A0A2N5V9S0</accession>
<organism evidence="2 3">
    <name type="scientific">Puccinia coronata f. sp. avenae</name>
    <dbReference type="NCBI Taxonomy" id="200324"/>
    <lineage>
        <taxon>Eukaryota</taxon>
        <taxon>Fungi</taxon>
        <taxon>Dikarya</taxon>
        <taxon>Basidiomycota</taxon>
        <taxon>Pucciniomycotina</taxon>
        <taxon>Pucciniomycetes</taxon>
        <taxon>Pucciniales</taxon>
        <taxon>Pucciniaceae</taxon>
        <taxon>Puccinia</taxon>
    </lineage>
</organism>
<proteinExistence type="predicted"/>
<evidence type="ECO:0000256" key="1">
    <source>
        <dbReference type="SAM" id="MobiDB-lite"/>
    </source>
</evidence>
<protein>
    <submittedName>
        <fullName evidence="2">Uncharacterized protein</fullName>
    </submittedName>
</protein>
<name>A0A2N5V9S0_9BASI</name>
<dbReference type="AlphaFoldDB" id="A0A2N5V9S0"/>